<keyword evidence="3" id="KW-1185">Reference proteome</keyword>
<organism evidence="2 3">
    <name type="scientific">Chitinophaga defluvii</name>
    <dbReference type="NCBI Taxonomy" id="3163343"/>
    <lineage>
        <taxon>Bacteria</taxon>
        <taxon>Pseudomonadati</taxon>
        <taxon>Bacteroidota</taxon>
        <taxon>Chitinophagia</taxon>
        <taxon>Chitinophagales</taxon>
        <taxon>Chitinophagaceae</taxon>
        <taxon>Chitinophaga</taxon>
    </lineage>
</organism>
<dbReference type="RefSeq" id="WP_354659372.1">
    <property type="nucleotide sequence ID" value="NZ_JBEXAC010000001.1"/>
</dbReference>
<evidence type="ECO:0000259" key="1">
    <source>
        <dbReference type="Pfam" id="PF03235"/>
    </source>
</evidence>
<comment type="caution">
    <text evidence="2">The sequence shown here is derived from an EMBL/GenBank/DDBJ whole genome shotgun (WGS) entry which is preliminary data.</text>
</comment>
<dbReference type="PANTHER" id="PTHR39639:SF1">
    <property type="entry name" value="DUF262 DOMAIN-CONTAINING PROTEIN"/>
    <property type="match status" value="1"/>
</dbReference>
<feature type="domain" description="GmrSD restriction endonucleases N-terminal" evidence="1">
    <location>
        <begin position="39"/>
        <end position="183"/>
    </location>
</feature>
<protein>
    <submittedName>
        <fullName evidence="2">DUF262 domain-containing protein</fullName>
    </submittedName>
</protein>
<reference evidence="2 3" key="1">
    <citation type="submission" date="2024-06" db="EMBL/GenBank/DDBJ databases">
        <title>Chitinophaga defluvii sp. nov., isolated from municipal sewage.</title>
        <authorList>
            <person name="Zhang L."/>
        </authorList>
    </citation>
    <scope>NUCLEOTIDE SEQUENCE [LARGE SCALE GENOMIC DNA]</scope>
    <source>
        <strain evidence="2 3">H8</strain>
    </source>
</reference>
<accession>A0ABV2T133</accession>
<proteinExistence type="predicted"/>
<gene>
    <name evidence="2" type="ORF">ABR189_05110</name>
</gene>
<dbReference type="Proteomes" id="UP001549749">
    <property type="component" value="Unassembled WGS sequence"/>
</dbReference>
<dbReference type="PANTHER" id="PTHR39639">
    <property type="entry name" value="CHROMOSOME 16, WHOLE GENOME SHOTGUN SEQUENCE"/>
    <property type="match status" value="1"/>
</dbReference>
<dbReference type="InterPro" id="IPR004919">
    <property type="entry name" value="GmrSD_N"/>
</dbReference>
<dbReference type="Pfam" id="PF03235">
    <property type="entry name" value="GmrSD_N"/>
    <property type="match status" value="2"/>
</dbReference>
<dbReference type="EMBL" id="JBEXAC010000001">
    <property type="protein sequence ID" value="MET6996731.1"/>
    <property type="molecule type" value="Genomic_DNA"/>
</dbReference>
<feature type="domain" description="GmrSD restriction endonucleases N-terminal" evidence="1">
    <location>
        <begin position="413"/>
        <end position="567"/>
    </location>
</feature>
<name>A0ABV2T133_9BACT</name>
<sequence>MQKSLVENGIHDLFKNIVISNKLRSIRSIFRLNNDETHSLNYAPSYQRNYIWSDVKSTYLIETILLHGEIPPIVIYILGQNWEVIDGRQRCQTIERYIQGEFSLKPHGLDKLWHLAGKKFSQLEEKLQDRIRNTNLRLITITTSGDSNINPHTEELMKREIFKRYNLGIIPLKTEEVFKAIYLQDDINIYFKKQFEKNKQLYHQLKDLFDHKSKNLETIMQYIRQILVLHNIPINKFIHGREDIVNMYYDFLSYNVVNKGKLEHVQLIFNDFIEKFHFLLEIKAQLNKNGISSTGIIYECLYWALSVCEKEKIVFASLNNNTFKTRLINHLTKQAHNYPIERHNHASQIIKRYSLISSFFTSQLNLSFLRYLKSDEEFLVEHTQRMNNYMKERFTSGREQEYFSKPLSTSNSINDILDRMKRGKFNLRPPYQRNEVMDIRKASALIESMLLGLKINPLYIYLRKNGVAEVIDGQQRLLAIIGFLGEQYLNENGEIVMSKKNKFKLHLTQGYLTHLGGKAFNQLSNEEQATLKNYDLDIIEIKEENNIHFKPEELFKRLNYKSMPIKPDTFEFWNAYVDSEIINAIKGICERHSWLYLRKDDKRMFNQELVTRLCYLHFMTKATPNMENIREILDIQKRKPTITLLLKKKTYLTHILENPIFKADFLLALNDFELGFIEKVKLLIVSSQGKKTEFFSPRRLDALLHTSSIRLAMSFYLLWAILKGIPIESIRESQSAILRRINKVFSILRTADSVERFEKAISEAWIFPVAVSKPE</sequence>
<evidence type="ECO:0000313" key="3">
    <source>
        <dbReference type="Proteomes" id="UP001549749"/>
    </source>
</evidence>
<evidence type="ECO:0000313" key="2">
    <source>
        <dbReference type="EMBL" id="MET6996731.1"/>
    </source>
</evidence>